<sequence length="137" mass="14143">IPHAYVPSDEQSVALGLAAGSNSHSHSHMTCSSTTVYSLTPMGDMIKVSRPPGGHLVTFSSTSNSTSSGSIVCSLSPNCSSCISQPQCAWCSAQTPLPGITRCDSSESLSANGCPDKDIVNPASSVEIVKMMCNDFA</sequence>
<evidence type="ECO:0000313" key="3">
    <source>
        <dbReference type="Proteomes" id="UP000728032"/>
    </source>
</evidence>
<dbReference type="OrthoDB" id="410592at2759"/>
<dbReference type="SUPFAM" id="SSF103575">
    <property type="entry name" value="Plexin repeat"/>
    <property type="match status" value="1"/>
</dbReference>
<dbReference type="Gene3D" id="3.30.1680.10">
    <property type="entry name" value="ligand-binding face of the semaphorins, domain 2"/>
    <property type="match status" value="1"/>
</dbReference>
<gene>
    <name evidence="2" type="ORF">ONB1V03_LOCUS14147</name>
</gene>
<dbReference type="AlphaFoldDB" id="A0A7R9MCG9"/>
<dbReference type="Pfam" id="PF17205">
    <property type="entry name" value="PSI_integrin"/>
    <property type="match status" value="1"/>
</dbReference>
<dbReference type="EMBL" id="OC927975">
    <property type="protein sequence ID" value="CAD7657519.1"/>
    <property type="molecule type" value="Genomic_DNA"/>
</dbReference>
<feature type="domain" description="Integrin beta N-terminal" evidence="1">
    <location>
        <begin position="73"/>
        <end position="115"/>
    </location>
</feature>
<feature type="non-terminal residue" evidence="2">
    <location>
        <position position="137"/>
    </location>
</feature>
<dbReference type="Proteomes" id="UP000728032">
    <property type="component" value="Unassembled WGS sequence"/>
</dbReference>
<organism evidence="2">
    <name type="scientific">Oppiella nova</name>
    <dbReference type="NCBI Taxonomy" id="334625"/>
    <lineage>
        <taxon>Eukaryota</taxon>
        <taxon>Metazoa</taxon>
        <taxon>Ecdysozoa</taxon>
        <taxon>Arthropoda</taxon>
        <taxon>Chelicerata</taxon>
        <taxon>Arachnida</taxon>
        <taxon>Acari</taxon>
        <taxon>Acariformes</taxon>
        <taxon>Sarcoptiformes</taxon>
        <taxon>Oribatida</taxon>
        <taxon>Brachypylina</taxon>
        <taxon>Oppioidea</taxon>
        <taxon>Oppiidae</taxon>
        <taxon>Oppiella</taxon>
    </lineage>
</organism>
<dbReference type="EMBL" id="CAJPVJ010013150">
    <property type="protein sequence ID" value="CAG2174705.1"/>
    <property type="molecule type" value="Genomic_DNA"/>
</dbReference>
<protein>
    <recommendedName>
        <fullName evidence="1">Integrin beta N-terminal domain-containing protein</fullName>
    </recommendedName>
</protein>
<evidence type="ECO:0000259" key="1">
    <source>
        <dbReference type="Pfam" id="PF17205"/>
    </source>
</evidence>
<dbReference type="InterPro" id="IPR033760">
    <property type="entry name" value="Integrin_beta_N"/>
</dbReference>
<keyword evidence="3" id="KW-1185">Reference proteome</keyword>
<proteinExistence type="predicted"/>
<reference evidence="2" key="1">
    <citation type="submission" date="2020-11" db="EMBL/GenBank/DDBJ databases">
        <authorList>
            <person name="Tran Van P."/>
        </authorList>
    </citation>
    <scope>NUCLEOTIDE SEQUENCE</scope>
</reference>
<name>A0A7R9MCG9_9ACAR</name>
<evidence type="ECO:0000313" key="2">
    <source>
        <dbReference type="EMBL" id="CAD7657519.1"/>
    </source>
</evidence>
<accession>A0A7R9MCG9</accession>